<keyword evidence="3" id="KW-0677">Repeat</keyword>
<gene>
    <name evidence="11" type="ORF">DPMN_184026</name>
</gene>
<dbReference type="GO" id="GO:0000978">
    <property type="term" value="F:RNA polymerase II cis-regulatory region sequence-specific DNA binding"/>
    <property type="evidence" value="ECO:0007669"/>
    <property type="project" value="TreeGrafter"/>
</dbReference>
<dbReference type="SMART" id="SM00355">
    <property type="entry name" value="ZnF_C2H2"/>
    <property type="match status" value="2"/>
</dbReference>
<comment type="subcellular location">
    <subcellularLocation>
        <location evidence="1">Nucleus</location>
    </subcellularLocation>
</comment>
<reference evidence="11" key="2">
    <citation type="submission" date="2020-11" db="EMBL/GenBank/DDBJ databases">
        <authorList>
            <person name="McCartney M.A."/>
            <person name="Auch B."/>
            <person name="Kono T."/>
            <person name="Mallez S."/>
            <person name="Becker A."/>
            <person name="Gohl D.M."/>
            <person name="Silverstein K.A.T."/>
            <person name="Koren S."/>
            <person name="Bechman K.B."/>
            <person name="Herman A."/>
            <person name="Abrahante J.E."/>
            <person name="Garbe J."/>
        </authorList>
    </citation>
    <scope>NUCLEOTIDE SEQUENCE</scope>
    <source>
        <strain evidence="11">Duluth1</strain>
        <tissue evidence="11">Whole animal</tissue>
    </source>
</reference>
<evidence type="ECO:0000256" key="6">
    <source>
        <dbReference type="ARBA" id="ARBA00023015"/>
    </source>
</evidence>
<evidence type="ECO:0000256" key="2">
    <source>
        <dbReference type="ARBA" id="ARBA00022723"/>
    </source>
</evidence>
<keyword evidence="2" id="KW-0479">Metal-binding</keyword>
<evidence type="ECO:0000256" key="4">
    <source>
        <dbReference type="ARBA" id="ARBA00022771"/>
    </source>
</evidence>
<dbReference type="AlphaFoldDB" id="A0A9D4I6Y0"/>
<dbReference type="PROSITE" id="PS50157">
    <property type="entry name" value="ZINC_FINGER_C2H2_2"/>
    <property type="match status" value="2"/>
</dbReference>
<evidence type="ECO:0000313" key="11">
    <source>
        <dbReference type="EMBL" id="KAH3749528.1"/>
    </source>
</evidence>
<dbReference type="PROSITE" id="PS00028">
    <property type="entry name" value="ZINC_FINGER_C2H2_1"/>
    <property type="match status" value="1"/>
</dbReference>
<keyword evidence="6" id="KW-0805">Transcription regulation</keyword>
<dbReference type="GO" id="GO:0005634">
    <property type="term" value="C:nucleus"/>
    <property type="evidence" value="ECO:0007669"/>
    <property type="project" value="UniProtKB-SubCell"/>
</dbReference>
<reference evidence="11" key="1">
    <citation type="journal article" date="2019" name="bioRxiv">
        <title>The Genome of the Zebra Mussel, Dreissena polymorpha: A Resource for Invasive Species Research.</title>
        <authorList>
            <person name="McCartney M.A."/>
            <person name="Auch B."/>
            <person name="Kono T."/>
            <person name="Mallez S."/>
            <person name="Zhang Y."/>
            <person name="Obille A."/>
            <person name="Becker A."/>
            <person name="Abrahante J.E."/>
            <person name="Garbe J."/>
            <person name="Badalamenti J.P."/>
            <person name="Herman A."/>
            <person name="Mangelson H."/>
            <person name="Liachko I."/>
            <person name="Sullivan S."/>
            <person name="Sone E.D."/>
            <person name="Koren S."/>
            <person name="Silverstein K.A.T."/>
            <person name="Beckman K.B."/>
            <person name="Gohl D.M."/>
        </authorList>
    </citation>
    <scope>NUCLEOTIDE SEQUENCE</scope>
    <source>
        <strain evidence="11">Duluth1</strain>
        <tissue evidence="11">Whole animal</tissue>
    </source>
</reference>
<dbReference type="GO" id="GO:0006357">
    <property type="term" value="P:regulation of transcription by RNA polymerase II"/>
    <property type="evidence" value="ECO:0007669"/>
    <property type="project" value="TreeGrafter"/>
</dbReference>
<protein>
    <recommendedName>
        <fullName evidence="10">C2H2-type domain-containing protein</fullName>
    </recommendedName>
</protein>
<keyword evidence="5" id="KW-0862">Zinc</keyword>
<name>A0A9D4I6Y0_DREPO</name>
<dbReference type="FunFam" id="3.30.160.60:FF:001732">
    <property type="entry name" value="Zgc:162936"/>
    <property type="match status" value="1"/>
</dbReference>
<feature type="domain" description="C2H2-type" evidence="10">
    <location>
        <begin position="38"/>
        <end position="76"/>
    </location>
</feature>
<dbReference type="EMBL" id="JAIWYP010000010">
    <property type="protein sequence ID" value="KAH3749528.1"/>
    <property type="molecule type" value="Genomic_DNA"/>
</dbReference>
<proteinExistence type="predicted"/>
<dbReference type="InterPro" id="IPR013087">
    <property type="entry name" value="Znf_C2H2_type"/>
</dbReference>
<keyword evidence="4 9" id="KW-0863">Zinc-finger</keyword>
<dbReference type="SUPFAM" id="SSF57667">
    <property type="entry name" value="beta-beta-alpha zinc fingers"/>
    <property type="match status" value="1"/>
</dbReference>
<evidence type="ECO:0000259" key="10">
    <source>
        <dbReference type="PROSITE" id="PS50157"/>
    </source>
</evidence>
<feature type="domain" description="C2H2-type" evidence="10">
    <location>
        <begin position="10"/>
        <end position="37"/>
    </location>
</feature>
<evidence type="ECO:0000256" key="9">
    <source>
        <dbReference type="PROSITE-ProRule" id="PRU00042"/>
    </source>
</evidence>
<sequence>MRIHSKERPYKCEECVYACNQSSTLKTHMRIHTGERPYTCEECGYACNRTDSLKTHKPYQSDTLKTHMRIHSGEERPYKCEEFVVMHERRDTFTRKAVQVGASGLVMGPCIVEIDLNRCRNEEVIFKGSMARTDGQTAEKTT</sequence>
<evidence type="ECO:0000256" key="7">
    <source>
        <dbReference type="ARBA" id="ARBA00023163"/>
    </source>
</evidence>
<dbReference type="PANTHER" id="PTHR45993">
    <property type="entry name" value="B-CELL LYMPHOMA/LEUKEMIA 11"/>
    <property type="match status" value="1"/>
</dbReference>
<keyword evidence="7" id="KW-0804">Transcription</keyword>
<dbReference type="Proteomes" id="UP000828390">
    <property type="component" value="Unassembled WGS sequence"/>
</dbReference>
<evidence type="ECO:0000256" key="5">
    <source>
        <dbReference type="ARBA" id="ARBA00022833"/>
    </source>
</evidence>
<evidence type="ECO:0000256" key="8">
    <source>
        <dbReference type="ARBA" id="ARBA00023242"/>
    </source>
</evidence>
<dbReference type="InterPro" id="IPR051497">
    <property type="entry name" value="Dev/Hematopoietic_TF"/>
</dbReference>
<comment type="caution">
    <text evidence="11">The sequence shown here is derived from an EMBL/GenBank/DDBJ whole genome shotgun (WGS) entry which is preliminary data.</text>
</comment>
<dbReference type="Pfam" id="PF23611">
    <property type="entry name" value="zf-C2H2_16"/>
    <property type="match status" value="1"/>
</dbReference>
<dbReference type="FunFam" id="3.30.160.60:FF:002452">
    <property type="entry name" value="zinc finger protein 142 isoform X4"/>
    <property type="match status" value="1"/>
</dbReference>
<dbReference type="GO" id="GO:0008270">
    <property type="term" value="F:zinc ion binding"/>
    <property type="evidence" value="ECO:0007669"/>
    <property type="project" value="UniProtKB-KW"/>
</dbReference>
<accession>A0A9D4I6Y0</accession>
<dbReference type="GO" id="GO:0003700">
    <property type="term" value="F:DNA-binding transcription factor activity"/>
    <property type="evidence" value="ECO:0007669"/>
    <property type="project" value="TreeGrafter"/>
</dbReference>
<dbReference type="Gene3D" id="3.30.160.60">
    <property type="entry name" value="Classic Zinc Finger"/>
    <property type="match status" value="3"/>
</dbReference>
<keyword evidence="8" id="KW-0539">Nucleus</keyword>
<evidence type="ECO:0000256" key="3">
    <source>
        <dbReference type="ARBA" id="ARBA00022737"/>
    </source>
</evidence>
<dbReference type="PANTHER" id="PTHR45993:SF10">
    <property type="entry name" value="ZINC FINGER PROTEIN 208 ISOFORM X1-RELATED"/>
    <property type="match status" value="1"/>
</dbReference>
<evidence type="ECO:0000313" key="12">
    <source>
        <dbReference type="Proteomes" id="UP000828390"/>
    </source>
</evidence>
<dbReference type="GO" id="GO:0005694">
    <property type="term" value="C:chromosome"/>
    <property type="evidence" value="ECO:0007669"/>
    <property type="project" value="UniProtKB-ARBA"/>
</dbReference>
<keyword evidence="12" id="KW-1185">Reference proteome</keyword>
<dbReference type="InterPro" id="IPR036236">
    <property type="entry name" value="Znf_C2H2_sf"/>
</dbReference>
<dbReference type="InterPro" id="IPR056438">
    <property type="entry name" value="Znf-C2H2_CTCF"/>
</dbReference>
<dbReference type="GO" id="GO:0045893">
    <property type="term" value="P:positive regulation of DNA-templated transcription"/>
    <property type="evidence" value="ECO:0007669"/>
    <property type="project" value="UniProtKB-ARBA"/>
</dbReference>
<evidence type="ECO:0000256" key="1">
    <source>
        <dbReference type="ARBA" id="ARBA00004123"/>
    </source>
</evidence>
<organism evidence="11 12">
    <name type="scientific">Dreissena polymorpha</name>
    <name type="common">Zebra mussel</name>
    <name type="synonym">Mytilus polymorpha</name>
    <dbReference type="NCBI Taxonomy" id="45954"/>
    <lineage>
        <taxon>Eukaryota</taxon>
        <taxon>Metazoa</taxon>
        <taxon>Spiralia</taxon>
        <taxon>Lophotrochozoa</taxon>
        <taxon>Mollusca</taxon>
        <taxon>Bivalvia</taxon>
        <taxon>Autobranchia</taxon>
        <taxon>Heteroconchia</taxon>
        <taxon>Euheterodonta</taxon>
        <taxon>Imparidentia</taxon>
        <taxon>Neoheterodontei</taxon>
        <taxon>Myida</taxon>
        <taxon>Dreissenoidea</taxon>
        <taxon>Dreissenidae</taxon>
        <taxon>Dreissena</taxon>
    </lineage>
</organism>